<evidence type="ECO:0000313" key="2">
    <source>
        <dbReference type="Proteomes" id="UP000238493"/>
    </source>
</evidence>
<dbReference type="EMBL" id="PTRC01000035">
    <property type="protein sequence ID" value="PQA72178.1"/>
    <property type="molecule type" value="Genomic_DNA"/>
</dbReference>
<comment type="caution">
    <text evidence="1">The sequence shown here is derived from an EMBL/GenBank/DDBJ whole genome shotgun (WGS) entry which is preliminary data.</text>
</comment>
<dbReference type="AlphaFoldDB" id="A0A2S7IW46"/>
<feature type="non-terminal residue" evidence="1">
    <location>
        <position position="1"/>
    </location>
</feature>
<sequence>HLPVRRRERRMIRFKSALHCPCFVSTHSQIANLFLLHRKHVTAADHRQLRSNAITTWRQIALSVNA</sequence>
<reference evidence="1 2" key="1">
    <citation type="submission" date="2018-02" db="EMBL/GenBank/DDBJ databases">
        <title>Draft genome sequence of Ochrobactrum oryzae found in Brazil.</title>
        <authorList>
            <person name="Cerdeira L."/>
            <person name="Andrade F."/>
            <person name="Zacariotto T."/>
            <person name="Barbosa B."/>
            <person name="Santos S."/>
            <person name="Cassetari V."/>
            <person name="Lincopan N."/>
        </authorList>
    </citation>
    <scope>NUCLEOTIDE SEQUENCE [LARGE SCALE GENOMIC DNA]</scope>
    <source>
        <strain evidence="1 2">OA447</strain>
    </source>
</reference>
<accession>A0A2S7IW46</accession>
<organism evidence="1 2">
    <name type="scientific">Brucella oryzae</name>
    <dbReference type="NCBI Taxonomy" id="335286"/>
    <lineage>
        <taxon>Bacteria</taxon>
        <taxon>Pseudomonadati</taxon>
        <taxon>Pseudomonadota</taxon>
        <taxon>Alphaproteobacteria</taxon>
        <taxon>Hyphomicrobiales</taxon>
        <taxon>Brucellaceae</taxon>
        <taxon>Brucella/Ochrobactrum group</taxon>
        <taxon>Brucella</taxon>
    </lineage>
</organism>
<proteinExistence type="predicted"/>
<protein>
    <submittedName>
        <fullName evidence="1">IS6 family transposase</fullName>
    </submittedName>
</protein>
<name>A0A2S7IW46_9HYPH</name>
<dbReference type="Proteomes" id="UP000238493">
    <property type="component" value="Unassembled WGS sequence"/>
</dbReference>
<evidence type="ECO:0000313" key="1">
    <source>
        <dbReference type="EMBL" id="PQA72178.1"/>
    </source>
</evidence>
<keyword evidence="2" id="KW-1185">Reference proteome</keyword>
<gene>
    <name evidence="1" type="ORF">C3731_18255</name>
</gene>